<protein>
    <recommendedName>
        <fullName evidence="5">Wadjet protein JetD C-terminal domain-containing protein</fullName>
    </recommendedName>
</protein>
<dbReference type="InterPro" id="IPR024534">
    <property type="entry name" value="JetD_C"/>
</dbReference>
<organism evidence="3 4">
    <name type="scientific">Heliomicrobium undosum</name>
    <dbReference type="NCBI Taxonomy" id="121734"/>
    <lineage>
        <taxon>Bacteria</taxon>
        <taxon>Bacillati</taxon>
        <taxon>Bacillota</taxon>
        <taxon>Clostridia</taxon>
        <taxon>Eubacteriales</taxon>
        <taxon>Heliobacteriaceae</taxon>
        <taxon>Heliomicrobium</taxon>
    </lineage>
</organism>
<name>A0A845L7Q7_9FIRM</name>
<accession>A0A845L7Q7</accession>
<reference evidence="3 4" key="1">
    <citation type="submission" date="2020-01" db="EMBL/GenBank/DDBJ databases">
        <title>Whole-genome sequence of Heliobacterium undosum DSM 13378.</title>
        <authorList>
            <person name="Kyndt J.A."/>
            <person name="Meyer T.E."/>
        </authorList>
    </citation>
    <scope>NUCLEOTIDE SEQUENCE [LARGE SCALE GENOMIC DNA]</scope>
    <source>
        <strain evidence="3 4">DSM 13378</strain>
    </source>
</reference>
<dbReference type="Gene3D" id="3.40.1360.10">
    <property type="match status" value="1"/>
</dbReference>
<dbReference type="Pfam" id="PF11795">
    <property type="entry name" value="DUF3322"/>
    <property type="match status" value="1"/>
</dbReference>
<evidence type="ECO:0000259" key="2">
    <source>
        <dbReference type="Pfam" id="PF11795"/>
    </source>
</evidence>
<comment type="caution">
    <text evidence="3">The sequence shown here is derived from an EMBL/GenBank/DDBJ whole genome shotgun (WGS) entry which is preliminary data.</text>
</comment>
<feature type="domain" description="Wadjet protein JetD C-terminal" evidence="1">
    <location>
        <begin position="249"/>
        <end position="408"/>
    </location>
</feature>
<dbReference type="AlphaFoldDB" id="A0A845L7Q7"/>
<sequence>MLLKKYENSQAFRTGVPSKQRPQFAMADCDDEALARDYFDEMNHRKREEIHLALEELASEGIVSIAWPRFKQGIEVRKVYLNYEAVDKAYRLAGVTPKGDQLAALRDTLQPLQAHPWEWVRCWWAETDEALAARKTARLDIDDRPGYQELVQVLEALPAVEDSVPKRLFSQSVLGDSKALEQRVEKRLLPLLKRSLAEEYDSDDEYLQAVGLLKHPQMVLLAGPIALQLAQGGQVSADVPGGLGVSGQTVKDICGLVIDAPLLVTVENLTSYHELVQQAQKAGKRAVIIYTGGFPNREIQRLLRRIGERITDQIDAPGKIECYHWGDMDAGGIAIFEFLQSRFFPALQPMLMDVRAYLRHVGKGIAFSGEYGEKLRRLQREPRYKRWSPLIEEMLACGKWLEQEAIPVVEAGEYM</sequence>
<evidence type="ECO:0000313" key="4">
    <source>
        <dbReference type="Proteomes" id="UP000463470"/>
    </source>
</evidence>
<dbReference type="GO" id="GO:0005694">
    <property type="term" value="C:chromosome"/>
    <property type="evidence" value="ECO:0007669"/>
    <property type="project" value="InterPro"/>
</dbReference>
<evidence type="ECO:0000313" key="3">
    <source>
        <dbReference type="EMBL" id="MZP30660.1"/>
    </source>
</evidence>
<dbReference type="EMBL" id="WXEY01000017">
    <property type="protein sequence ID" value="MZP30660.1"/>
    <property type="molecule type" value="Genomic_DNA"/>
</dbReference>
<evidence type="ECO:0008006" key="5">
    <source>
        <dbReference type="Google" id="ProtNLM"/>
    </source>
</evidence>
<dbReference type="InterPro" id="IPR036078">
    <property type="entry name" value="Spo11/TopoVI_A_sf"/>
</dbReference>
<dbReference type="Proteomes" id="UP000463470">
    <property type="component" value="Unassembled WGS sequence"/>
</dbReference>
<dbReference type="GO" id="GO:0003677">
    <property type="term" value="F:DNA binding"/>
    <property type="evidence" value="ECO:0007669"/>
    <property type="project" value="InterPro"/>
</dbReference>
<feature type="domain" description="DUF3322" evidence="2">
    <location>
        <begin position="73"/>
        <end position="183"/>
    </location>
</feature>
<dbReference type="OrthoDB" id="186173at2"/>
<dbReference type="SUPFAM" id="SSF56726">
    <property type="entry name" value="DNA topoisomerase IV, alpha subunit"/>
    <property type="match status" value="1"/>
</dbReference>
<dbReference type="InterPro" id="IPR024537">
    <property type="entry name" value="DUF3322"/>
</dbReference>
<proteinExistence type="predicted"/>
<gene>
    <name evidence="3" type="ORF">GTO91_13155</name>
</gene>
<dbReference type="Pfam" id="PF09983">
    <property type="entry name" value="JetD_C"/>
    <property type="match status" value="1"/>
</dbReference>
<keyword evidence="4" id="KW-1185">Reference proteome</keyword>
<evidence type="ECO:0000259" key="1">
    <source>
        <dbReference type="Pfam" id="PF09983"/>
    </source>
</evidence>